<accession>A0A5C6VIJ4</accession>
<evidence type="ECO:0000256" key="12">
    <source>
        <dbReference type="ARBA" id="ARBA00048594"/>
    </source>
</evidence>
<dbReference type="GO" id="GO:0004385">
    <property type="term" value="F:GMP kinase activity"/>
    <property type="evidence" value="ECO:0007669"/>
    <property type="project" value="UniProtKB-UniRule"/>
</dbReference>
<dbReference type="PANTHER" id="PTHR23117:SF13">
    <property type="entry name" value="GUANYLATE KINASE"/>
    <property type="match status" value="1"/>
</dbReference>
<comment type="catalytic activity">
    <reaction evidence="12 13">
        <text>GMP + ATP = GDP + ADP</text>
        <dbReference type="Rhea" id="RHEA:20780"/>
        <dbReference type="ChEBI" id="CHEBI:30616"/>
        <dbReference type="ChEBI" id="CHEBI:58115"/>
        <dbReference type="ChEBI" id="CHEBI:58189"/>
        <dbReference type="ChEBI" id="CHEBI:456216"/>
        <dbReference type="EC" id="2.7.4.8"/>
    </reaction>
</comment>
<dbReference type="OrthoDB" id="9808150at2"/>
<dbReference type="InterPro" id="IPR008145">
    <property type="entry name" value="GK/Ca_channel_bsu"/>
</dbReference>
<keyword evidence="6 13" id="KW-0963">Cytoplasm</keyword>
<organism evidence="15 16">
    <name type="scientific">Luteibaculum oceani</name>
    <dbReference type="NCBI Taxonomy" id="1294296"/>
    <lineage>
        <taxon>Bacteria</taxon>
        <taxon>Pseudomonadati</taxon>
        <taxon>Bacteroidota</taxon>
        <taxon>Flavobacteriia</taxon>
        <taxon>Flavobacteriales</taxon>
        <taxon>Luteibaculaceae</taxon>
        <taxon>Luteibaculum</taxon>
    </lineage>
</organism>
<protein>
    <recommendedName>
        <fullName evidence="5 13">Guanylate kinase</fullName>
        <ecNumber evidence="4 13">2.7.4.8</ecNumber>
    </recommendedName>
    <alternativeName>
        <fullName evidence="11 13">GMP kinase</fullName>
    </alternativeName>
</protein>
<evidence type="ECO:0000313" key="15">
    <source>
        <dbReference type="EMBL" id="TXC85203.1"/>
    </source>
</evidence>
<evidence type="ECO:0000256" key="13">
    <source>
        <dbReference type="HAMAP-Rule" id="MF_00328"/>
    </source>
</evidence>
<dbReference type="SMART" id="SM00072">
    <property type="entry name" value="GuKc"/>
    <property type="match status" value="1"/>
</dbReference>
<gene>
    <name evidence="13" type="primary">gmk</name>
    <name evidence="15" type="ORF">FRX97_00855</name>
</gene>
<evidence type="ECO:0000256" key="4">
    <source>
        <dbReference type="ARBA" id="ARBA00012961"/>
    </source>
</evidence>
<dbReference type="EMBL" id="VORB01000001">
    <property type="protein sequence ID" value="TXC85203.1"/>
    <property type="molecule type" value="Genomic_DNA"/>
</dbReference>
<evidence type="ECO:0000256" key="8">
    <source>
        <dbReference type="ARBA" id="ARBA00022741"/>
    </source>
</evidence>
<comment type="subcellular location">
    <subcellularLocation>
        <location evidence="2 13">Cytoplasm</location>
    </subcellularLocation>
</comment>
<dbReference type="PROSITE" id="PS50052">
    <property type="entry name" value="GUANYLATE_KINASE_2"/>
    <property type="match status" value="1"/>
</dbReference>
<dbReference type="Gene3D" id="3.40.50.300">
    <property type="entry name" value="P-loop containing nucleotide triphosphate hydrolases"/>
    <property type="match status" value="1"/>
</dbReference>
<evidence type="ECO:0000256" key="11">
    <source>
        <dbReference type="ARBA" id="ARBA00030128"/>
    </source>
</evidence>
<dbReference type="SUPFAM" id="SSF52540">
    <property type="entry name" value="P-loop containing nucleoside triphosphate hydrolases"/>
    <property type="match status" value="1"/>
</dbReference>
<name>A0A5C6VIJ4_9FLAO</name>
<keyword evidence="16" id="KW-1185">Reference proteome</keyword>
<evidence type="ECO:0000256" key="10">
    <source>
        <dbReference type="ARBA" id="ARBA00022840"/>
    </source>
</evidence>
<evidence type="ECO:0000256" key="2">
    <source>
        <dbReference type="ARBA" id="ARBA00004496"/>
    </source>
</evidence>
<evidence type="ECO:0000256" key="9">
    <source>
        <dbReference type="ARBA" id="ARBA00022777"/>
    </source>
</evidence>
<keyword evidence="10 13" id="KW-0067">ATP-binding</keyword>
<comment type="caution">
    <text evidence="15">The sequence shown here is derived from an EMBL/GenBank/DDBJ whole genome shotgun (WGS) entry which is preliminary data.</text>
</comment>
<dbReference type="Pfam" id="PF00625">
    <property type="entry name" value="Guanylate_kin"/>
    <property type="match status" value="1"/>
</dbReference>
<keyword evidence="7 13" id="KW-0808">Transferase</keyword>
<evidence type="ECO:0000256" key="7">
    <source>
        <dbReference type="ARBA" id="ARBA00022679"/>
    </source>
</evidence>
<evidence type="ECO:0000313" key="16">
    <source>
        <dbReference type="Proteomes" id="UP000321168"/>
    </source>
</evidence>
<evidence type="ECO:0000256" key="5">
    <source>
        <dbReference type="ARBA" id="ARBA00016296"/>
    </source>
</evidence>
<dbReference type="InterPro" id="IPR027417">
    <property type="entry name" value="P-loop_NTPase"/>
</dbReference>
<dbReference type="Gene3D" id="3.30.63.10">
    <property type="entry name" value="Guanylate Kinase phosphate binding domain"/>
    <property type="match status" value="1"/>
</dbReference>
<evidence type="ECO:0000256" key="3">
    <source>
        <dbReference type="ARBA" id="ARBA00005790"/>
    </source>
</evidence>
<dbReference type="RefSeq" id="WP_147012409.1">
    <property type="nucleotide sequence ID" value="NZ_VORB01000001.1"/>
</dbReference>
<dbReference type="GO" id="GO:0005524">
    <property type="term" value="F:ATP binding"/>
    <property type="evidence" value="ECO:0007669"/>
    <property type="project" value="UniProtKB-UniRule"/>
</dbReference>
<comment type="function">
    <text evidence="1 13">Essential for recycling GMP and indirectly, cGMP.</text>
</comment>
<sequence length="188" mass="21616">MDKKCIIFSAPSGAGKTTIVRYLIGRFSERMSFSISATNREPRANETHGEDYYFLSTEEFEEKIKNDEFIEWEEVYAGTYYGTLKAEIDRIWEAGKCVIFDVDVKGGVNLKKYFGDQAKSFFVMPPSVDALRERLLGRGTETQEKVEMRVAKAAQELEFHKKFDIVLLNDVLERALDEAEDHVSVFLK</sequence>
<dbReference type="FunFam" id="3.30.63.10:FF:000005">
    <property type="entry name" value="Guanylate kinase"/>
    <property type="match status" value="1"/>
</dbReference>
<dbReference type="CDD" id="cd00071">
    <property type="entry name" value="GMPK"/>
    <property type="match status" value="1"/>
</dbReference>
<dbReference type="PANTHER" id="PTHR23117">
    <property type="entry name" value="GUANYLATE KINASE-RELATED"/>
    <property type="match status" value="1"/>
</dbReference>
<evidence type="ECO:0000256" key="1">
    <source>
        <dbReference type="ARBA" id="ARBA00003531"/>
    </source>
</evidence>
<evidence type="ECO:0000256" key="6">
    <source>
        <dbReference type="ARBA" id="ARBA00022490"/>
    </source>
</evidence>
<dbReference type="HAMAP" id="MF_00328">
    <property type="entry name" value="Guanylate_kinase"/>
    <property type="match status" value="1"/>
</dbReference>
<feature type="binding site" evidence="13">
    <location>
        <begin position="10"/>
        <end position="17"/>
    </location>
    <ligand>
        <name>ATP</name>
        <dbReference type="ChEBI" id="CHEBI:30616"/>
    </ligand>
</feature>
<comment type="similarity">
    <text evidence="3 13">Belongs to the guanylate kinase family.</text>
</comment>
<keyword evidence="8 13" id="KW-0547">Nucleotide-binding</keyword>
<dbReference type="InterPro" id="IPR017665">
    <property type="entry name" value="Guanylate_kinase"/>
</dbReference>
<dbReference type="InterPro" id="IPR008144">
    <property type="entry name" value="Guanylate_kin-like_dom"/>
</dbReference>
<dbReference type="NCBIfam" id="TIGR03263">
    <property type="entry name" value="guanyl_kin"/>
    <property type="match status" value="1"/>
</dbReference>
<dbReference type="AlphaFoldDB" id="A0A5C6VIJ4"/>
<keyword evidence="9 13" id="KW-0418">Kinase</keyword>
<feature type="domain" description="Guanylate kinase-like" evidence="14">
    <location>
        <begin position="3"/>
        <end position="184"/>
    </location>
</feature>
<dbReference type="GO" id="GO:0005829">
    <property type="term" value="C:cytosol"/>
    <property type="evidence" value="ECO:0007669"/>
    <property type="project" value="TreeGrafter"/>
</dbReference>
<dbReference type="Proteomes" id="UP000321168">
    <property type="component" value="Unassembled WGS sequence"/>
</dbReference>
<evidence type="ECO:0000259" key="14">
    <source>
        <dbReference type="PROSITE" id="PS50052"/>
    </source>
</evidence>
<proteinExistence type="inferred from homology"/>
<dbReference type="EC" id="2.7.4.8" evidence="4 13"/>
<reference evidence="15 16" key="1">
    <citation type="submission" date="2019-08" db="EMBL/GenBank/DDBJ databases">
        <title>Genome of Luteibaculum oceani JCM 18817.</title>
        <authorList>
            <person name="Bowman J.P."/>
        </authorList>
    </citation>
    <scope>NUCLEOTIDE SEQUENCE [LARGE SCALE GENOMIC DNA]</scope>
    <source>
        <strain evidence="15 16">JCM 18817</strain>
    </source>
</reference>